<dbReference type="SMART" id="SM00179">
    <property type="entry name" value="EGF_CA"/>
    <property type="match status" value="5"/>
</dbReference>
<dbReference type="CDD" id="cd00054">
    <property type="entry name" value="EGF_CA"/>
    <property type="match status" value="4"/>
</dbReference>
<evidence type="ECO:0000256" key="9">
    <source>
        <dbReference type="ARBA" id="ARBA00023157"/>
    </source>
</evidence>
<keyword evidence="4" id="KW-0272">Extracellular matrix</keyword>
<evidence type="ECO:0000256" key="8">
    <source>
        <dbReference type="ARBA" id="ARBA00022837"/>
    </source>
</evidence>
<feature type="domain" description="EGF-like" evidence="13">
    <location>
        <begin position="243"/>
        <end position="277"/>
    </location>
</feature>
<evidence type="ECO:0000256" key="6">
    <source>
        <dbReference type="ARBA" id="ARBA00022729"/>
    </source>
</evidence>
<name>A0A3B5ANB0_9TELE</name>
<dbReference type="SUPFAM" id="SSF57184">
    <property type="entry name" value="Growth factor receptor domain"/>
    <property type="match status" value="1"/>
</dbReference>
<dbReference type="InterPro" id="IPR000020">
    <property type="entry name" value="Anaphylatoxin/fibulin"/>
</dbReference>
<evidence type="ECO:0000256" key="11">
    <source>
        <dbReference type="PROSITE-ProRule" id="PRU00076"/>
    </source>
</evidence>
<feature type="domain" description="EGF-like" evidence="13">
    <location>
        <begin position="310"/>
        <end position="350"/>
    </location>
</feature>
<dbReference type="PROSITE" id="PS00010">
    <property type="entry name" value="ASX_HYDROXYL"/>
    <property type="match status" value="1"/>
</dbReference>
<dbReference type="GeneTree" id="ENSGT00940000156642"/>
<comment type="similarity">
    <text evidence="2">Belongs to the fibulin family.</text>
</comment>
<evidence type="ECO:0000256" key="2">
    <source>
        <dbReference type="ARBA" id="ARBA00006127"/>
    </source>
</evidence>
<dbReference type="InterPro" id="IPR055088">
    <property type="entry name" value="Fibulin_C"/>
</dbReference>
<keyword evidence="8" id="KW-0106">Calcium</keyword>
<keyword evidence="3" id="KW-0964">Secreted</keyword>
<evidence type="ECO:0000256" key="5">
    <source>
        <dbReference type="ARBA" id="ARBA00022536"/>
    </source>
</evidence>
<keyword evidence="5 11" id="KW-0245">EGF-like domain</keyword>
<comment type="subcellular location">
    <subcellularLocation>
        <location evidence="1">Secreted</location>
        <location evidence="1">Extracellular space</location>
        <location evidence="1">Extracellular matrix</location>
    </subcellularLocation>
</comment>
<dbReference type="InterPro" id="IPR000152">
    <property type="entry name" value="EGF-type_Asp/Asn_hydroxyl_site"/>
</dbReference>
<evidence type="ECO:0000313" key="14">
    <source>
        <dbReference type="Ensembl" id="ENSSPAP00000022355.1"/>
    </source>
</evidence>
<keyword evidence="6" id="KW-0732">Signal</keyword>
<evidence type="ECO:0000256" key="1">
    <source>
        <dbReference type="ARBA" id="ARBA00004498"/>
    </source>
</evidence>
<dbReference type="PANTHER" id="PTHR24050:SF29">
    <property type="entry name" value="FIBULIN-1"/>
    <property type="match status" value="1"/>
</dbReference>
<protein>
    <submittedName>
        <fullName evidence="14">Fibulin 1</fullName>
    </submittedName>
</protein>
<dbReference type="InterPro" id="IPR000742">
    <property type="entry name" value="EGF"/>
</dbReference>
<evidence type="ECO:0000259" key="12">
    <source>
        <dbReference type="PROSITE" id="PS01178"/>
    </source>
</evidence>
<dbReference type="PANTHER" id="PTHR24050">
    <property type="entry name" value="PA14 DOMAIN-CONTAINING PROTEIN"/>
    <property type="match status" value="1"/>
</dbReference>
<evidence type="ECO:0000259" key="13">
    <source>
        <dbReference type="PROSITE" id="PS50026"/>
    </source>
</evidence>
<dbReference type="InterPro" id="IPR001881">
    <property type="entry name" value="EGF-like_Ca-bd_dom"/>
</dbReference>
<dbReference type="SUPFAM" id="SSF57196">
    <property type="entry name" value="EGF/Laminin"/>
    <property type="match status" value="1"/>
</dbReference>
<dbReference type="PROSITE" id="PS01178">
    <property type="entry name" value="ANAPHYLATOXIN_2"/>
    <property type="match status" value="1"/>
</dbReference>
<keyword evidence="7" id="KW-0677">Repeat</keyword>
<keyword evidence="9" id="KW-1015">Disulfide bond</keyword>
<dbReference type="STRING" id="144197.ENSSPAP00000022355"/>
<dbReference type="PROSITE" id="PS01186">
    <property type="entry name" value="EGF_2"/>
    <property type="match status" value="1"/>
</dbReference>
<dbReference type="SMART" id="SM00104">
    <property type="entry name" value="ANATO"/>
    <property type="match status" value="2"/>
</dbReference>
<dbReference type="AlphaFoldDB" id="A0A3B5ANB0"/>
<dbReference type="FunFam" id="2.10.25.10:FF:000139">
    <property type="entry name" value="Fibulin-1"/>
    <property type="match status" value="1"/>
</dbReference>
<dbReference type="GO" id="GO:0005509">
    <property type="term" value="F:calcium ion binding"/>
    <property type="evidence" value="ECO:0007669"/>
    <property type="project" value="InterPro"/>
</dbReference>
<evidence type="ECO:0000256" key="4">
    <source>
        <dbReference type="ARBA" id="ARBA00022530"/>
    </source>
</evidence>
<dbReference type="FunFam" id="2.10.25.10:FF:000038">
    <property type="entry name" value="Fibrillin 2"/>
    <property type="match status" value="1"/>
</dbReference>
<keyword evidence="10" id="KW-0325">Glycoprotein</keyword>
<dbReference type="Gene3D" id="2.10.25.10">
    <property type="entry name" value="Laminin"/>
    <property type="match status" value="5"/>
</dbReference>
<dbReference type="PROSITE" id="PS01187">
    <property type="entry name" value="EGF_CA"/>
    <property type="match status" value="1"/>
</dbReference>
<evidence type="ECO:0000256" key="3">
    <source>
        <dbReference type="ARBA" id="ARBA00022525"/>
    </source>
</evidence>
<dbReference type="Pfam" id="PF07645">
    <property type="entry name" value="EGF_CA"/>
    <property type="match status" value="5"/>
</dbReference>
<feature type="domain" description="Anaphylatoxin-like" evidence="12">
    <location>
        <begin position="1"/>
        <end position="34"/>
    </location>
</feature>
<evidence type="ECO:0000256" key="10">
    <source>
        <dbReference type="ARBA" id="ARBA00023180"/>
    </source>
</evidence>
<dbReference type="InterPro" id="IPR009030">
    <property type="entry name" value="Growth_fac_rcpt_cys_sf"/>
</dbReference>
<organism evidence="14">
    <name type="scientific">Stegastes partitus</name>
    <name type="common">bicolor damselfish</name>
    <dbReference type="NCBI Taxonomy" id="144197"/>
    <lineage>
        <taxon>Eukaryota</taxon>
        <taxon>Metazoa</taxon>
        <taxon>Chordata</taxon>
        <taxon>Craniata</taxon>
        <taxon>Vertebrata</taxon>
        <taxon>Euteleostomi</taxon>
        <taxon>Actinopterygii</taxon>
        <taxon>Neopterygii</taxon>
        <taxon>Teleostei</taxon>
        <taxon>Neoteleostei</taxon>
        <taxon>Acanthomorphata</taxon>
        <taxon>Ovalentaria</taxon>
        <taxon>Pomacentridae</taxon>
        <taxon>Stegastes</taxon>
    </lineage>
</organism>
<comment type="caution">
    <text evidence="11">Lacks conserved residue(s) required for the propagation of feature annotation.</text>
</comment>
<accession>A0A3B5ANB0</accession>
<evidence type="ECO:0000256" key="7">
    <source>
        <dbReference type="ARBA" id="ARBA00022737"/>
    </source>
</evidence>
<dbReference type="PROSITE" id="PS50026">
    <property type="entry name" value="EGF_3"/>
    <property type="match status" value="2"/>
</dbReference>
<dbReference type="InterPro" id="IPR049883">
    <property type="entry name" value="NOTCH1_EGF-like"/>
</dbReference>
<dbReference type="GO" id="GO:0005576">
    <property type="term" value="C:extracellular region"/>
    <property type="evidence" value="ECO:0007669"/>
    <property type="project" value="InterPro"/>
</dbReference>
<dbReference type="Ensembl" id="ENSSPAT00000022709.1">
    <property type="protein sequence ID" value="ENSSPAP00000022355.1"/>
    <property type="gene ID" value="ENSSPAG00000016838.1"/>
</dbReference>
<dbReference type="Pfam" id="PF22914">
    <property type="entry name" value="Fibulin_C"/>
    <property type="match status" value="1"/>
</dbReference>
<dbReference type="FunFam" id="2.10.25.10:FF:000104">
    <property type="entry name" value="Fibulin-1"/>
    <property type="match status" value="1"/>
</dbReference>
<dbReference type="InterPro" id="IPR018097">
    <property type="entry name" value="EGF_Ca-bd_CS"/>
</dbReference>
<dbReference type="SMART" id="SM00181">
    <property type="entry name" value="EGF"/>
    <property type="match status" value="5"/>
</dbReference>
<dbReference type="GO" id="GO:0030855">
    <property type="term" value="P:epithelial cell differentiation"/>
    <property type="evidence" value="ECO:0007669"/>
    <property type="project" value="UniProtKB-ARBA"/>
</dbReference>
<proteinExistence type="inferred from homology"/>
<sequence length="541" mass="59165">CCLDGRARALEGHDCGILPFVPTHICSIVQEQCCRSVIRDKLCNSGIKMGKEQGACERPFFHGDPWETKISKMCCDCCELGLTAASRGLSCELHGLSLPRQCSYAAKVCCGNSTTHESKPTAAGETPKQRCVLGSLCFNKLIFLVLSVSLDVNECLTNSHNCISGQVCINTEGSFRCQRETSCGTGYELTDHNVCQDIDECALGTHNCGADFVCTNTEGSFRCKPKEKCGDGYIQDAVGSCIDINECVVHTNPCQPGQTCINSVGSYTCRSNTVTCGRGYHLTEDGSRCEGRFCCLTKKMFIPLICPLADVDECRTGNVCGDHGCVNLLGSYRCECKTGFSFNSITKLCDGTTQSHTLFIRARNYIDECAAGTHTCSVSQSCFNVLGGYRCLSFECPPNFRPGADASATIRCMKHCQPHDANCVHHPVNMVTHTAISLPTFRDFTEPEEIVFLRTTVPADPAPPPDATEVFFVVLGAEHQAFFDMVRRAYNGMVMGVIRQVKPIIGPKELVLEVSMNYVKSGIIFQRSVIMVHVFISEFSF</sequence>
<reference evidence="14" key="1">
    <citation type="submission" date="2023-09" db="UniProtKB">
        <authorList>
            <consortium name="Ensembl"/>
        </authorList>
    </citation>
    <scope>IDENTIFICATION</scope>
</reference>
<dbReference type="InterPro" id="IPR052235">
    <property type="entry name" value="Nephronectin_domain"/>
</dbReference>